<dbReference type="EC" id="2.7.1.5" evidence="8"/>
<dbReference type="InterPro" id="IPR000577">
    <property type="entry name" value="Carb_kinase_FGGY"/>
</dbReference>
<keyword evidence="6" id="KW-1015">Disulfide bond</keyword>
<dbReference type="FunFam" id="3.30.420.40:FF:000064">
    <property type="entry name" value="Rhamnulokinase"/>
    <property type="match status" value="1"/>
</dbReference>
<evidence type="ECO:0000256" key="2">
    <source>
        <dbReference type="ARBA" id="ARBA00022679"/>
    </source>
</evidence>
<proteinExistence type="inferred from homology"/>
<evidence type="ECO:0000313" key="11">
    <source>
        <dbReference type="EMBL" id="TDW00656.1"/>
    </source>
</evidence>
<dbReference type="NCBIfam" id="TIGR02627">
    <property type="entry name" value="rhamnulo_kin"/>
    <property type="match status" value="1"/>
</dbReference>
<protein>
    <recommendedName>
        <fullName evidence="8">Rhamnulokinase</fullName>
        <ecNumber evidence="8">2.7.1.5</ecNumber>
    </recommendedName>
</protein>
<evidence type="ECO:0000259" key="10">
    <source>
        <dbReference type="Pfam" id="PF02782"/>
    </source>
</evidence>
<comment type="caution">
    <text evidence="11">The sequence shown here is derived from an EMBL/GenBank/DDBJ whole genome shotgun (WGS) entry which is preliminary data.</text>
</comment>
<dbReference type="Pfam" id="PF02782">
    <property type="entry name" value="FGGY_C"/>
    <property type="match status" value="1"/>
</dbReference>
<evidence type="ECO:0000256" key="7">
    <source>
        <dbReference type="ARBA" id="ARBA00023308"/>
    </source>
</evidence>
<dbReference type="OrthoDB" id="9761504at2"/>
<dbReference type="InterPro" id="IPR043129">
    <property type="entry name" value="ATPase_NBD"/>
</dbReference>
<dbReference type="GO" id="GO:0019301">
    <property type="term" value="P:rhamnose catabolic process"/>
    <property type="evidence" value="ECO:0007669"/>
    <property type="project" value="UniProtKB-UniRule"/>
</dbReference>
<dbReference type="GO" id="GO:0005829">
    <property type="term" value="C:cytosol"/>
    <property type="evidence" value="ECO:0007669"/>
    <property type="project" value="TreeGrafter"/>
</dbReference>
<keyword evidence="7" id="KW-0684">Rhamnose metabolism</keyword>
<sequence length="497" mass="56147">MERSALAVDIGASSGRVLLGELKNKKIELKEIHRFKNKIIKKKNSKNQQEDCWDIDHLFKEIINGLEKAAAKNIEAASVGIDTWAVDFVLLDKEDNRLGNAVSYRSHRTDGLMDQVFKKITREEIYKRTGIQFLQFNTIYQLYYLAQNEKELLAQAEDFLMIPDYLNFLLSGTKANEYTNASSTQLFNIENNDWDHKLLEKLKIPENIFHKPVEPGTKLGQLKKSVAEKTSFSDLEVIVPAAHDTASAVAAVPAVDHDFAYLSSGTWSLMGIESDQALVNKKALAYNFTNEGGVNDTFRFLKNIMGLWLIQEVKRELDDKYSHGQLVELAAEAAAFKFIIDPNDDRFLNPESMIEAIKSFCQETGQSRPETVGEIARAIFESLAFEYKLVIEQLEEVSQKEINKLHIIGGGVKNEFLNQMIADLTGLEVYAGPVEATAIGNLLIQFKANNWISDLKEGREIVKNSFAIKRYKINDSAADYDAAWDRFRKLKSINGGN</sequence>
<dbReference type="PANTHER" id="PTHR10196">
    <property type="entry name" value="SUGAR KINASE"/>
    <property type="match status" value="1"/>
</dbReference>
<evidence type="ECO:0000256" key="5">
    <source>
        <dbReference type="ARBA" id="ARBA00022840"/>
    </source>
</evidence>
<dbReference type="PIRSF" id="PIRSF000538">
    <property type="entry name" value="GlpK"/>
    <property type="match status" value="1"/>
</dbReference>
<comment type="similarity">
    <text evidence="1">Belongs to the FGGY kinase family.</text>
</comment>
<evidence type="ECO:0000259" key="9">
    <source>
        <dbReference type="Pfam" id="PF00370"/>
    </source>
</evidence>
<evidence type="ECO:0000256" key="3">
    <source>
        <dbReference type="ARBA" id="ARBA00022741"/>
    </source>
</evidence>
<evidence type="ECO:0000313" key="12">
    <source>
        <dbReference type="Proteomes" id="UP000294697"/>
    </source>
</evidence>
<dbReference type="SUPFAM" id="SSF53067">
    <property type="entry name" value="Actin-like ATPase domain"/>
    <property type="match status" value="2"/>
</dbReference>
<dbReference type="Pfam" id="PF00370">
    <property type="entry name" value="FGGY_N"/>
    <property type="match status" value="1"/>
</dbReference>
<dbReference type="PANTHER" id="PTHR10196:SF93">
    <property type="entry name" value="L-RHAMNULOKINASE"/>
    <property type="match status" value="1"/>
</dbReference>
<feature type="domain" description="Carbohydrate kinase FGGY N-terminal" evidence="9">
    <location>
        <begin position="5"/>
        <end position="249"/>
    </location>
</feature>
<dbReference type="CDD" id="cd07771">
    <property type="entry name" value="ASKHA_NBD_FGGY_RhaB-like"/>
    <property type="match status" value="1"/>
</dbReference>
<name>A0A4R7YUC8_9FIRM</name>
<dbReference type="GO" id="GO:0004370">
    <property type="term" value="F:glycerol kinase activity"/>
    <property type="evidence" value="ECO:0007669"/>
    <property type="project" value="TreeGrafter"/>
</dbReference>
<dbReference type="RefSeq" id="WP_111573007.1">
    <property type="nucleotide sequence ID" value="NZ_QLME01000023.1"/>
</dbReference>
<evidence type="ECO:0000256" key="6">
    <source>
        <dbReference type="ARBA" id="ARBA00023157"/>
    </source>
</evidence>
<feature type="domain" description="Carbohydrate kinase FGGY C-terminal" evidence="10">
    <location>
        <begin position="260"/>
        <end position="448"/>
    </location>
</feature>
<keyword evidence="4 11" id="KW-0418">Kinase</keyword>
<dbReference type="GO" id="GO:0008993">
    <property type="term" value="F:rhamnulokinase activity"/>
    <property type="evidence" value="ECO:0007669"/>
    <property type="project" value="UniProtKB-UniRule"/>
</dbReference>
<keyword evidence="5" id="KW-0067">ATP-binding</keyword>
<dbReference type="InterPro" id="IPR013449">
    <property type="entry name" value="Rhamnulokinase"/>
</dbReference>
<organism evidence="11 12">
    <name type="scientific">Halanaerobium saccharolyticum</name>
    <dbReference type="NCBI Taxonomy" id="43595"/>
    <lineage>
        <taxon>Bacteria</taxon>
        <taxon>Bacillati</taxon>
        <taxon>Bacillota</taxon>
        <taxon>Clostridia</taxon>
        <taxon>Halanaerobiales</taxon>
        <taxon>Halanaerobiaceae</taxon>
        <taxon>Halanaerobium</taxon>
    </lineage>
</organism>
<keyword evidence="2" id="KW-0808">Transferase</keyword>
<keyword evidence="3" id="KW-0547">Nucleotide-binding</keyword>
<evidence type="ECO:0000256" key="8">
    <source>
        <dbReference type="NCBIfam" id="TIGR02627"/>
    </source>
</evidence>
<dbReference type="EMBL" id="SODA01000026">
    <property type="protein sequence ID" value="TDW00656.1"/>
    <property type="molecule type" value="Genomic_DNA"/>
</dbReference>
<evidence type="ECO:0000256" key="1">
    <source>
        <dbReference type="ARBA" id="ARBA00009156"/>
    </source>
</evidence>
<dbReference type="Proteomes" id="UP000294697">
    <property type="component" value="Unassembled WGS sequence"/>
</dbReference>
<dbReference type="InterPro" id="IPR018485">
    <property type="entry name" value="FGGY_C"/>
</dbReference>
<dbReference type="AlphaFoldDB" id="A0A4R7YUC8"/>
<gene>
    <name evidence="11" type="ORF">C8C77_12623</name>
</gene>
<reference evidence="11 12" key="1">
    <citation type="submission" date="2019-03" db="EMBL/GenBank/DDBJ databases">
        <title>Subsurface microbial communities from deep shales in Ohio and West Virginia, USA.</title>
        <authorList>
            <person name="Wrighton K."/>
        </authorList>
    </citation>
    <scope>NUCLEOTIDE SEQUENCE [LARGE SCALE GENOMIC DNA]</scope>
    <source>
        <strain evidence="11 12">MSL9.2</strain>
    </source>
</reference>
<dbReference type="GO" id="GO:0005524">
    <property type="term" value="F:ATP binding"/>
    <property type="evidence" value="ECO:0007669"/>
    <property type="project" value="UniProtKB-KW"/>
</dbReference>
<evidence type="ECO:0000256" key="4">
    <source>
        <dbReference type="ARBA" id="ARBA00022777"/>
    </source>
</evidence>
<dbReference type="InterPro" id="IPR018484">
    <property type="entry name" value="FGGY_N"/>
</dbReference>
<accession>A0A4R7YUC8</accession>
<dbReference type="Gene3D" id="3.30.420.40">
    <property type="match status" value="2"/>
</dbReference>
<dbReference type="GO" id="GO:0006071">
    <property type="term" value="P:glycerol metabolic process"/>
    <property type="evidence" value="ECO:0007669"/>
    <property type="project" value="TreeGrafter"/>
</dbReference>